<dbReference type="EMBL" id="PDCK01000043">
    <property type="protein sequence ID" value="PRQ35319.1"/>
    <property type="molecule type" value="Genomic_DNA"/>
</dbReference>
<gene>
    <name evidence="7" type="ORF">RchiOBHm_Chr5g0078681</name>
</gene>
<evidence type="ECO:0000256" key="4">
    <source>
        <dbReference type="SAM" id="Phobius"/>
    </source>
</evidence>
<protein>
    <submittedName>
        <fullName evidence="7">Putative non-specific serine/threonine protein kinase</fullName>
        <ecNumber evidence="7">2.7.11.1</ecNumber>
    </submittedName>
</protein>
<dbReference type="OMA" id="NCEEEEY"/>
<evidence type="ECO:0000259" key="6">
    <source>
        <dbReference type="PROSITE" id="PS50927"/>
    </source>
</evidence>
<feature type="chain" id="PRO_5015129270" evidence="5">
    <location>
        <begin position="23"/>
        <end position="448"/>
    </location>
</feature>
<dbReference type="EC" id="2.7.11.1" evidence="7"/>
<proteinExistence type="predicted"/>
<evidence type="ECO:0000256" key="3">
    <source>
        <dbReference type="ARBA" id="ARBA00023180"/>
    </source>
</evidence>
<evidence type="ECO:0000256" key="2">
    <source>
        <dbReference type="ARBA" id="ARBA00023157"/>
    </source>
</evidence>
<evidence type="ECO:0000313" key="7">
    <source>
        <dbReference type="EMBL" id="PRQ35319.1"/>
    </source>
</evidence>
<keyword evidence="3" id="KW-0325">Glycoprotein</keyword>
<keyword evidence="7" id="KW-0418">Kinase</keyword>
<keyword evidence="4" id="KW-1133">Transmembrane helix</keyword>
<dbReference type="PANTHER" id="PTHR47976:SF15">
    <property type="entry name" value="G-TYPE LECTIN S-RECEPTOR-LIKE SERINE_THREONINE-PROTEIN KINASE RLK1"/>
    <property type="match status" value="1"/>
</dbReference>
<dbReference type="AlphaFoldDB" id="A0A2P6QMC2"/>
<name>A0A2P6QMC2_ROSCH</name>
<dbReference type="Gene3D" id="2.90.10.10">
    <property type="entry name" value="Bulb-type lectin domain"/>
    <property type="match status" value="2"/>
</dbReference>
<dbReference type="InterPro" id="IPR051343">
    <property type="entry name" value="G-type_lectin_kinases/EP1-like"/>
</dbReference>
<feature type="transmembrane region" description="Helical" evidence="4">
    <location>
        <begin position="419"/>
        <end position="443"/>
    </location>
</feature>
<dbReference type="Proteomes" id="UP000238479">
    <property type="component" value="Chromosome 5"/>
</dbReference>
<keyword evidence="1 5" id="KW-0732">Signal</keyword>
<feature type="signal peptide" evidence="5">
    <location>
        <begin position="1"/>
        <end position="22"/>
    </location>
</feature>
<keyword evidence="7" id="KW-0808">Transferase</keyword>
<keyword evidence="8" id="KW-1185">Reference proteome</keyword>
<dbReference type="InterPro" id="IPR036426">
    <property type="entry name" value="Bulb-type_lectin_dom_sf"/>
</dbReference>
<organism evidence="7 8">
    <name type="scientific">Rosa chinensis</name>
    <name type="common">China rose</name>
    <dbReference type="NCBI Taxonomy" id="74649"/>
    <lineage>
        <taxon>Eukaryota</taxon>
        <taxon>Viridiplantae</taxon>
        <taxon>Streptophyta</taxon>
        <taxon>Embryophyta</taxon>
        <taxon>Tracheophyta</taxon>
        <taxon>Spermatophyta</taxon>
        <taxon>Magnoliopsida</taxon>
        <taxon>eudicotyledons</taxon>
        <taxon>Gunneridae</taxon>
        <taxon>Pentapetalae</taxon>
        <taxon>rosids</taxon>
        <taxon>fabids</taxon>
        <taxon>Rosales</taxon>
        <taxon>Rosaceae</taxon>
        <taxon>Rosoideae</taxon>
        <taxon>Rosoideae incertae sedis</taxon>
        <taxon>Rosa</taxon>
    </lineage>
</organism>
<dbReference type="PROSITE" id="PS50927">
    <property type="entry name" value="BULB_LECTIN"/>
    <property type="match status" value="1"/>
</dbReference>
<accession>A0A2P6QMC2</accession>
<keyword evidence="2" id="KW-1015">Disulfide bond</keyword>
<dbReference type="FunFam" id="2.90.10.10:FF:000013">
    <property type="entry name" value="G-type lectin S-receptor-like serine/threonine-protein kinase LECRK1"/>
    <property type="match status" value="1"/>
</dbReference>
<keyword evidence="7" id="KW-0723">Serine/threonine-protein kinase</keyword>
<keyword evidence="4" id="KW-0472">Membrane</keyword>
<evidence type="ECO:0000256" key="1">
    <source>
        <dbReference type="ARBA" id="ARBA00022729"/>
    </source>
</evidence>
<dbReference type="GO" id="GO:0004674">
    <property type="term" value="F:protein serine/threonine kinase activity"/>
    <property type="evidence" value="ECO:0007669"/>
    <property type="project" value="UniProtKB-KW"/>
</dbReference>
<sequence length="448" mass="49184">MTFTVCLFLLSSLLLLPTYVLAQTNGSIAVGASLSTTGNSSWLSPSGDFAFGFQQLENNDLFLLSIWFAKIPDKTIVWYANGDKPAPDGSVVNLTANSGLVLTSPQGDQLWKSNQTIAGIVAHGVMNDIGNFVLENEQSAKLWEMFKNPANTMLPGQILERGGKLSSRNSETNYTRGHFQLYFQDDGNLVLSGQKPYNATGTTTGSVPGSKGLQLVFNDSAEELAARDYYLRTTLSFDGVLAQYFLPKTSVDSISWVPLWSEPSNICQKINVDSGPSICGYNSICTYKADKRPTCECPTRYSLLDPNDPYGSCNPTFKQGCENEPSYAEDLYDVQVLANTDWLTSSYMQLNDSTADTCSQSCLQYCSCAVAIYSNQTCQKKKFPLSYGREDNNLNATTFIKLTTVYKKNGSTSVHVGSVLLGTFVFVSFMLGTADYLGLFFGFRKKLM</sequence>
<dbReference type="Gramene" id="PRQ35319">
    <property type="protein sequence ID" value="PRQ35319"/>
    <property type="gene ID" value="RchiOBHm_Chr5g0078681"/>
</dbReference>
<dbReference type="InterPro" id="IPR001480">
    <property type="entry name" value="Bulb-type_lectin_dom"/>
</dbReference>
<dbReference type="Pfam" id="PF01453">
    <property type="entry name" value="B_lectin"/>
    <property type="match status" value="1"/>
</dbReference>
<dbReference type="SMART" id="SM00108">
    <property type="entry name" value="B_lectin"/>
    <property type="match status" value="1"/>
</dbReference>
<evidence type="ECO:0000313" key="8">
    <source>
        <dbReference type="Proteomes" id="UP000238479"/>
    </source>
</evidence>
<dbReference type="SUPFAM" id="SSF51110">
    <property type="entry name" value="alpha-D-mannose-specific plant lectins"/>
    <property type="match status" value="1"/>
</dbReference>
<reference evidence="7 8" key="1">
    <citation type="journal article" date="2018" name="Nat. Genet.">
        <title>The Rosa genome provides new insights in the design of modern roses.</title>
        <authorList>
            <person name="Bendahmane M."/>
        </authorList>
    </citation>
    <scope>NUCLEOTIDE SEQUENCE [LARGE SCALE GENOMIC DNA]</scope>
    <source>
        <strain evidence="8">cv. Old Blush</strain>
    </source>
</reference>
<evidence type="ECO:0000256" key="5">
    <source>
        <dbReference type="SAM" id="SignalP"/>
    </source>
</evidence>
<feature type="domain" description="Bulb-type lectin" evidence="6">
    <location>
        <begin position="27"/>
        <end position="147"/>
    </location>
</feature>
<dbReference type="PANTHER" id="PTHR47976">
    <property type="entry name" value="G-TYPE LECTIN S-RECEPTOR-LIKE SERINE/THREONINE-PROTEIN KINASE SD2-5"/>
    <property type="match status" value="1"/>
</dbReference>
<dbReference type="STRING" id="74649.A0A2P6QMC2"/>
<comment type="caution">
    <text evidence="7">The sequence shown here is derived from an EMBL/GenBank/DDBJ whole genome shotgun (WGS) entry which is preliminary data.</text>
</comment>
<keyword evidence="4" id="KW-0812">Transmembrane</keyword>